<accession>A0A150XDG0</accession>
<proteinExistence type="predicted"/>
<dbReference type="OrthoDB" id="982893at2"/>
<dbReference type="Proteomes" id="UP000075615">
    <property type="component" value="Unassembled WGS sequence"/>
</dbReference>
<reference evidence="2 3" key="1">
    <citation type="submission" date="2016-01" db="EMBL/GenBank/DDBJ databases">
        <title>Genome sequencing of Roseivirga echinicomitans KMM 6058.</title>
        <authorList>
            <person name="Selvaratnam C."/>
            <person name="Thevarajoo S."/>
            <person name="Goh K.M."/>
            <person name="Ee R."/>
            <person name="Chan K.-G."/>
            <person name="Chong C.S."/>
        </authorList>
    </citation>
    <scope>NUCLEOTIDE SEQUENCE [LARGE SCALE GENOMIC DNA]</scope>
    <source>
        <strain evidence="2 3">KMM 6058</strain>
    </source>
</reference>
<evidence type="ECO:0000313" key="2">
    <source>
        <dbReference type="EMBL" id="KYG76732.1"/>
    </source>
</evidence>
<evidence type="ECO:0000256" key="1">
    <source>
        <dbReference type="SAM" id="Phobius"/>
    </source>
</evidence>
<protein>
    <submittedName>
        <fullName evidence="2">Uncharacterized protein</fullName>
    </submittedName>
</protein>
<dbReference type="RefSeq" id="WP_068416274.1">
    <property type="nucleotide sequence ID" value="NZ_LRDB01000023.1"/>
</dbReference>
<dbReference type="AlphaFoldDB" id="A0A150XDG0"/>
<keyword evidence="1" id="KW-0472">Membrane</keyword>
<feature type="transmembrane region" description="Helical" evidence="1">
    <location>
        <begin position="58"/>
        <end position="75"/>
    </location>
</feature>
<evidence type="ECO:0000313" key="3">
    <source>
        <dbReference type="Proteomes" id="UP000075615"/>
    </source>
</evidence>
<feature type="transmembrane region" description="Helical" evidence="1">
    <location>
        <begin position="20"/>
        <end position="38"/>
    </location>
</feature>
<comment type="caution">
    <text evidence="2">The sequence shown here is derived from an EMBL/GenBank/DDBJ whole genome shotgun (WGS) entry which is preliminary data.</text>
</comment>
<gene>
    <name evidence="2" type="ORF">AWN68_06815</name>
</gene>
<keyword evidence="3" id="KW-1185">Reference proteome</keyword>
<sequence length="102" mass="11875">MITDKKLRQLLLEKSQKSKWPLQLAMFTIVFAFILAFIEFATYGFTMEGHTSNDLLKVMARGAVVAFLMTVVRFARTNYLLKKYKVELDAFEKKQAEVDKLF</sequence>
<name>A0A150XDG0_9BACT</name>
<dbReference type="EMBL" id="LRDB01000023">
    <property type="protein sequence ID" value="KYG76732.1"/>
    <property type="molecule type" value="Genomic_DNA"/>
</dbReference>
<keyword evidence="1" id="KW-1133">Transmembrane helix</keyword>
<keyword evidence="1" id="KW-0812">Transmembrane</keyword>
<organism evidence="2 3">
    <name type="scientific">Roseivirga echinicomitans</name>
    <dbReference type="NCBI Taxonomy" id="296218"/>
    <lineage>
        <taxon>Bacteria</taxon>
        <taxon>Pseudomonadati</taxon>
        <taxon>Bacteroidota</taxon>
        <taxon>Cytophagia</taxon>
        <taxon>Cytophagales</taxon>
        <taxon>Roseivirgaceae</taxon>
        <taxon>Roseivirga</taxon>
    </lineage>
</organism>
<dbReference type="STRING" id="296218.AWN68_06815"/>